<dbReference type="EMBL" id="JAWDJX010000041">
    <property type="protein sequence ID" value="KAK3049263.1"/>
    <property type="molecule type" value="Genomic_DNA"/>
</dbReference>
<dbReference type="Proteomes" id="UP001271007">
    <property type="component" value="Unassembled WGS sequence"/>
</dbReference>
<keyword evidence="2" id="KW-0472">Membrane</keyword>
<evidence type="ECO:0000256" key="1">
    <source>
        <dbReference type="SAM" id="MobiDB-lite"/>
    </source>
</evidence>
<protein>
    <submittedName>
        <fullName evidence="3">Uncharacterized protein</fullName>
    </submittedName>
</protein>
<comment type="caution">
    <text evidence="3">The sequence shown here is derived from an EMBL/GenBank/DDBJ whole genome shotgun (WGS) entry which is preliminary data.</text>
</comment>
<reference evidence="3" key="1">
    <citation type="submission" date="2023-04" db="EMBL/GenBank/DDBJ databases">
        <title>Black Yeasts Isolated from many extreme environments.</title>
        <authorList>
            <person name="Coleine C."/>
            <person name="Stajich J.E."/>
            <person name="Selbmann L."/>
        </authorList>
    </citation>
    <scope>NUCLEOTIDE SEQUENCE</scope>
    <source>
        <strain evidence="3">CCFEE 5312</strain>
    </source>
</reference>
<keyword evidence="4" id="KW-1185">Reference proteome</keyword>
<feature type="transmembrane region" description="Helical" evidence="2">
    <location>
        <begin position="128"/>
        <end position="149"/>
    </location>
</feature>
<evidence type="ECO:0000313" key="4">
    <source>
        <dbReference type="Proteomes" id="UP001271007"/>
    </source>
</evidence>
<name>A0AAJ0D940_9PEZI</name>
<keyword evidence="2" id="KW-1133">Transmembrane helix</keyword>
<sequence>MPSPAPKRISLPSSMRLTTITEGANPTPLEPPPPIPRRSSRRNSASHSESNSWRHSRRWSGGSRSARSARSDRTAPPPYEWVPEPITTRSEEEGMVVDERLEKLRRERSGTSGVPGAKRRRGGWMRAGIVLGVVILVGVVLGVGLGVGLKKKNGGGGKEEDAGGGNEAPDEVVQKFPLGEYSMDTALRSVATDCTSNPATWRCFPYVIYNSDGSTNDTSVASFNWIISNTSSTYATDTTETTPDSGVPANLTVSTSNDPFGIMFTGQALTYIANPSNTSSARYTFSFISSRKVIPSPAITADNTNVECFFNQTIFTASIYLSAASTFPTGEASIGGYAPWPYAVEITQTAAGGSDVPNCYSIVDGREGEPVEAGLVPQPDGAECMCDYRNF</sequence>
<feature type="region of interest" description="Disordered" evidence="1">
    <location>
        <begin position="150"/>
        <end position="170"/>
    </location>
</feature>
<feature type="compositionally biased region" description="Polar residues" evidence="1">
    <location>
        <begin position="11"/>
        <end position="24"/>
    </location>
</feature>
<organism evidence="3 4">
    <name type="scientific">Extremus antarcticus</name>
    <dbReference type="NCBI Taxonomy" id="702011"/>
    <lineage>
        <taxon>Eukaryota</taxon>
        <taxon>Fungi</taxon>
        <taxon>Dikarya</taxon>
        <taxon>Ascomycota</taxon>
        <taxon>Pezizomycotina</taxon>
        <taxon>Dothideomycetes</taxon>
        <taxon>Dothideomycetidae</taxon>
        <taxon>Mycosphaerellales</taxon>
        <taxon>Extremaceae</taxon>
        <taxon>Extremus</taxon>
    </lineage>
</organism>
<feature type="compositionally biased region" description="Low complexity" evidence="1">
    <location>
        <begin position="42"/>
        <end position="68"/>
    </location>
</feature>
<evidence type="ECO:0000313" key="3">
    <source>
        <dbReference type="EMBL" id="KAK3049263.1"/>
    </source>
</evidence>
<accession>A0AAJ0D940</accession>
<feature type="region of interest" description="Disordered" evidence="1">
    <location>
        <begin position="1"/>
        <end position="96"/>
    </location>
</feature>
<dbReference type="AlphaFoldDB" id="A0AAJ0D940"/>
<keyword evidence="2" id="KW-0812">Transmembrane</keyword>
<gene>
    <name evidence="3" type="ORF">LTR09_009441</name>
</gene>
<proteinExistence type="predicted"/>
<evidence type="ECO:0000256" key="2">
    <source>
        <dbReference type="SAM" id="Phobius"/>
    </source>
</evidence>